<evidence type="ECO:0000313" key="15">
    <source>
        <dbReference type="Proteomes" id="UP001357733"/>
    </source>
</evidence>
<keyword evidence="5" id="KW-0813">Transport</keyword>
<comment type="function">
    <text evidence="1">Multidrug efflux pump.</text>
</comment>
<feature type="transmembrane region" description="Helical" evidence="13">
    <location>
        <begin position="12"/>
        <end position="30"/>
    </location>
</feature>
<evidence type="ECO:0000256" key="8">
    <source>
        <dbReference type="ARBA" id="ARBA00022692"/>
    </source>
</evidence>
<dbReference type="CDD" id="cd13138">
    <property type="entry name" value="MATE_yoeA_like"/>
    <property type="match status" value="1"/>
</dbReference>
<feature type="transmembrane region" description="Helical" evidence="13">
    <location>
        <begin position="398"/>
        <end position="418"/>
    </location>
</feature>
<keyword evidence="10" id="KW-0406">Ion transport</keyword>
<keyword evidence="9 13" id="KW-1133">Transmembrane helix</keyword>
<reference evidence="14 15" key="1">
    <citation type="submission" date="2024-01" db="EMBL/GenBank/DDBJ databases">
        <title>Complete genome sequence of Citroniella saccharovorans strain M6.X9, isolated from human fecal sample.</title>
        <authorList>
            <person name="Cheng G."/>
            <person name="Westerholm M."/>
            <person name="Schnurer A."/>
        </authorList>
    </citation>
    <scope>NUCLEOTIDE SEQUENCE [LARGE SCALE GENOMIC DNA]</scope>
    <source>
        <strain evidence="14 15">DSM 29873</strain>
    </source>
</reference>
<dbReference type="Pfam" id="PF01554">
    <property type="entry name" value="MatE"/>
    <property type="match status" value="2"/>
</dbReference>
<evidence type="ECO:0000256" key="6">
    <source>
        <dbReference type="ARBA" id="ARBA00022449"/>
    </source>
</evidence>
<feature type="transmembrane region" description="Helical" evidence="13">
    <location>
        <begin position="135"/>
        <end position="154"/>
    </location>
</feature>
<dbReference type="EMBL" id="JAYKOT010000003">
    <property type="protein sequence ID" value="MEB3429087.1"/>
    <property type="molecule type" value="Genomic_DNA"/>
</dbReference>
<feature type="transmembrane region" description="Helical" evidence="13">
    <location>
        <begin position="166"/>
        <end position="185"/>
    </location>
</feature>
<dbReference type="GO" id="GO:0042910">
    <property type="term" value="F:xenobiotic transmembrane transporter activity"/>
    <property type="evidence" value="ECO:0007669"/>
    <property type="project" value="InterPro"/>
</dbReference>
<feature type="transmembrane region" description="Helical" evidence="13">
    <location>
        <begin position="197"/>
        <end position="223"/>
    </location>
</feature>
<feature type="transmembrane region" description="Helical" evidence="13">
    <location>
        <begin position="369"/>
        <end position="391"/>
    </location>
</feature>
<dbReference type="AlphaFoldDB" id="A0AAW9MYH1"/>
<gene>
    <name evidence="14" type="ORF">VLK81_03470</name>
</gene>
<evidence type="ECO:0000256" key="10">
    <source>
        <dbReference type="ARBA" id="ARBA00023065"/>
    </source>
</evidence>
<feature type="transmembrane region" description="Helical" evidence="13">
    <location>
        <begin position="326"/>
        <end position="345"/>
    </location>
</feature>
<protein>
    <recommendedName>
        <fullName evidence="4">Probable multidrug resistance protein NorM</fullName>
    </recommendedName>
    <alternativeName>
        <fullName evidence="12">Multidrug-efflux transporter</fullName>
    </alternativeName>
</protein>
<comment type="caution">
    <text evidence="14">The sequence shown here is derived from an EMBL/GenBank/DDBJ whole genome shotgun (WGS) entry which is preliminary data.</text>
</comment>
<feature type="transmembrane region" description="Helical" evidence="13">
    <location>
        <begin position="50"/>
        <end position="71"/>
    </location>
</feature>
<keyword evidence="7" id="KW-1003">Cell membrane</keyword>
<keyword evidence="6" id="KW-0050">Antiport</keyword>
<dbReference type="InterPro" id="IPR048279">
    <property type="entry name" value="MdtK-like"/>
</dbReference>
<evidence type="ECO:0000256" key="9">
    <source>
        <dbReference type="ARBA" id="ARBA00022989"/>
    </source>
</evidence>
<dbReference type="GO" id="GO:0006811">
    <property type="term" value="P:monoatomic ion transport"/>
    <property type="evidence" value="ECO:0007669"/>
    <property type="project" value="UniProtKB-KW"/>
</dbReference>
<sequence length="461" mass="51553">METKEELILNGNINKAIINLSIPLMINSFIQTLYSLVDGLYLSRLGTVEFAATSLVFPVIWLFLTFAQGVSSASTSIMSQLLGMKKEKECSGYLFQVICFGIFISFVVTLTSQFFTDGLTKFMGAKDDVFTHASNYLKVSFFGYPAIVFSLIVASIMQSEGDTKSITFASVISSLVNLVLDPIFIFEKISILNINGLNLGVIGASLATVISQYIMLLTGIFLLKKNKRKIKVRFKGEKLSLEKIKKIFKIAIPSMVGQSSEAFGFVILNKYISYYGTITLAAYSLVNRTTSILMQPPMGIGMSLPTIIGQNLGAGKLKRVKESFKSAHLISFVISFIGAVIMLIFSKEIIEIFVKKEEAKIIFPEAYEYMLYSIPIMPLMGCFSIFNGFFLGTGHTKYSMIMGIGRLWLIRIPIIILIRTFLVELGQRSTTIWIAMLLSNIFINLWAYIIYRKGNWKKSII</sequence>
<organism evidence="14 15">
    <name type="scientific">Citroniella saccharovorans</name>
    <dbReference type="NCBI Taxonomy" id="2053367"/>
    <lineage>
        <taxon>Bacteria</taxon>
        <taxon>Bacillati</taxon>
        <taxon>Bacillota</taxon>
        <taxon>Tissierellia</taxon>
        <taxon>Tissierellales</taxon>
        <taxon>Peptoniphilaceae</taxon>
        <taxon>Citroniella</taxon>
    </lineage>
</organism>
<evidence type="ECO:0000256" key="2">
    <source>
        <dbReference type="ARBA" id="ARBA00004651"/>
    </source>
</evidence>
<dbReference type="NCBIfam" id="TIGR00797">
    <property type="entry name" value="matE"/>
    <property type="match status" value="1"/>
</dbReference>
<feature type="transmembrane region" description="Helical" evidence="13">
    <location>
        <begin position="430"/>
        <end position="451"/>
    </location>
</feature>
<keyword evidence="15" id="KW-1185">Reference proteome</keyword>
<keyword evidence="11 13" id="KW-0472">Membrane</keyword>
<dbReference type="PANTHER" id="PTHR43298:SF2">
    <property type="entry name" value="FMN_FAD EXPORTER YEEO-RELATED"/>
    <property type="match status" value="1"/>
</dbReference>
<evidence type="ECO:0000256" key="12">
    <source>
        <dbReference type="ARBA" id="ARBA00031636"/>
    </source>
</evidence>
<evidence type="ECO:0000256" key="4">
    <source>
        <dbReference type="ARBA" id="ARBA00020268"/>
    </source>
</evidence>
<dbReference type="PIRSF" id="PIRSF006603">
    <property type="entry name" value="DinF"/>
    <property type="match status" value="1"/>
</dbReference>
<evidence type="ECO:0000256" key="7">
    <source>
        <dbReference type="ARBA" id="ARBA00022475"/>
    </source>
</evidence>
<accession>A0AAW9MYH1</accession>
<evidence type="ECO:0000256" key="11">
    <source>
        <dbReference type="ARBA" id="ARBA00023136"/>
    </source>
</evidence>
<comment type="subcellular location">
    <subcellularLocation>
        <location evidence="2">Cell membrane</location>
        <topology evidence="2">Multi-pass membrane protein</topology>
    </subcellularLocation>
</comment>
<evidence type="ECO:0000256" key="13">
    <source>
        <dbReference type="SAM" id="Phobius"/>
    </source>
</evidence>
<comment type="similarity">
    <text evidence="3">Belongs to the multi antimicrobial extrusion (MATE) (TC 2.A.66.1) family.</text>
</comment>
<feature type="transmembrane region" description="Helical" evidence="13">
    <location>
        <begin position="92"/>
        <end position="115"/>
    </location>
</feature>
<dbReference type="Proteomes" id="UP001357733">
    <property type="component" value="Unassembled WGS sequence"/>
</dbReference>
<dbReference type="GO" id="GO:0005886">
    <property type="term" value="C:plasma membrane"/>
    <property type="evidence" value="ECO:0007669"/>
    <property type="project" value="UniProtKB-SubCell"/>
</dbReference>
<name>A0AAW9MYH1_9FIRM</name>
<evidence type="ECO:0000313" key="14">
    <source>
        <dbReference type="EMBL" id="MEB3429087.1"/>
    </source>
</evidence>
<dbReference type="GO" id="GO:0015297">
    <property type="term" value="F:antiporter activity"/>
    <property type="evidence" value="ECO:0007669"/>
    <property type="project" value="UniProtKB-KW"/>
</dbReference>
<dbReference type="RefSeq" id="WP_324619231.1">
    <property type="nucleotide sequence ID" value="NZ_JAYKOT010000003.1"/>
</dbReference>
<dbReference type="InterPro" id="IPR002528">
    <property type="entry name" value="MATE_fam"/>
</dbReference>
<evidence type="ECO:0000256" key="5">
    <source>
        <dbReference type="ARBA" id="ARBA00022448"/>
    </source>
</evidence>
<evidence type="ECO:0000256" key="1">
    <source>
        <dbReference type="ARBA" id="ARBA00003408"/>
    </source>
</evidence>
<dbReference type="InterPro" id="IPR050222">
    <property type="entry name" value="MATE_MdtK"/>
</dbReference>
<dbReference type="PANTHER" id="PTHR43298">
    <property type="entry name" value="MULTIDRUG RESISTANCE PROTEIN NORM-RELATED"/>
    <property type="match status" value="1"/>
</dbReference>
<evidence type="ECO:0000256" key="3">
    <source>
        <dbReference type="ARBA" id="ARBA00010199"/>
    </source>
</evidence>
<keyword evidence="8 13" id="KW-0812">Transmembrane</keyword>
<proteinExistence type="inferred from homology"/>